<reference evidence="3" key="1">
    <citation type="submission" date="2011-08" db="EMBL/GenBank/DDBJ databases">
        <authorList>
            <person name="Rombauts S."/>
        </authorList>
    </citation>
    <scope>NUCLEOTIDE SEQUENCE</scope>
    <source>
        <strain evidence="3">London</strain>
    </source>
</reference>
<dbReference type="EMBL" id="CAEY01000924">
    <property type="status" value="NOT_ANNOTATED_CDS"/>
    <property type="molecule type" value="Genomic_DNA"/>
</dbReference>
<feature type="region of interest" description="Disordered" evidence="1">
    <location>
        <begin position="324"/>
        <end position="346"/>
    </location>
</feature>
<reference evidence="2" key="2">
    <citation type="submission" date="2015-06" db="UniProtKB">
        <authorList>
            <consortium name="EnsemblMetazoa"/>
        </authorList>
    </citation>
    <scope>IDENTIFICATION</scope>
</reference>
<keyword evidence="3" id="KW-1185">Reference proteome</keyword>
<name>T1L211_TETUR</name>
<dbReference type="AlphaFoldDB" id="T1L211"/>
<organism evidence="2 3">
    <name type="scientific">Tetranychus urticae</name>
    <name type="common">Two-spotted spider mite</name>
    <dbReference type="NCBI Taxonomy" id="32264"/>
    <lineage>
        <taxon>Eukaryota</taxon>
        <taxon>Metazoa</taxon>
        <taxon>Ecdysozoa</taxon>
        <taxon>Arthropoda</taxon>
        <taxon>Chelicerata</taxon>
        <taxon>Arachnida</taxon>
        <taxon>Acari</taxon>
        <taxon>Acariformes</taxon>
        <taxon>Trombidiformes</taxon>
        <taxon>Prostigmata</taxon>
        <taxon>Eleutherengona</taxon>
        <taxon>Raphignathae</taxon>
        <taxon>Tetranychoidea</taxon>
        <taxon>Tetranychidae</taxon>
        <taxon>Tetranychus</taxon>
    </lineage>
</organism>
<sequence>MNCLELFVYKLWSRQRLLLKNNKIFEEKLMTISEVIGTLTSHDAIVENNKTDCERLEKSIQKIHRVVFIPPNAESDIHMVNDLLVKEVEWMGLVPIQGRSQLMSPLCSPPINREVHSVIKSQSSASATSADRGRSNGSAGGSVPKKPRNNRTKEEDKNNCEGSENSLQKIHHVVFIPPSNGPDLQMVNDLLVKEDEWMALAPSPSGSQLMSPIGSGQLDRGNHHPVIVSQSSSSSNNSESRRSNGSAAGSGQKKSRNNRTKDDKEIVKCCAQKGCQYIERDNANNMRKHYRNWHDDTEYPPAPYIKKEMPSETVNQYLHDWMVQRKKKQPRGPRSASRESLSIQCN</sequence>
<evidence type="ECO:0000256" key="1">
    <source>
        <dbReference type="SAM" id="MobiDB-lite"/>
    </source>
</evidence>
<dbReference type="HOGENOM" id="CLU_802489_0_0_1"/>
<evidence type="ECO:0000313" key="2">
    <source>
        <dbReference type="EnsemblMetazoa" id="tetur32g01630.1"/>
    </source>
</evidence>
<feature type="region of interest" description="Disordered" evidence="1">
    <location>
        <begin position="119"/>
        <end position="165"/>
    </location>
</feature>
<feature type="compositionally biased region" description="Low complexity" evidence="1">
    <location>
        <begin position="229"/>
        <end position="252"/>
    </location>
</feature>
<feature type="compositionally biased region" description="Polar residues" evidence="1">
    <location>
        <begin position="119"/>
        <end position="129"/>
    </location>
</feature>
<dbReference type="Proteomes" id="UP000015104">
    <property type="component" value="Unassembled WGS sequence"/>
</dbReference>
<accession>T1L211</accession>
<feature type="region of interest" description="Disordered" evidence="1">
    <location>
        <begin position="202"/>
        <end position="263"/>
    </location>
</feature>
<proteinExistence type="predicted"/>
<evidence type="ECO:0000313" key="3">
    <source>
        <dbReference type="Proteomes" id="UP000015104"/>
    </source>
</evidence>
<protein>
    <submittedName>
        <fullName evidence="2">Uncharacterized protein</fullName>
    </submittedName>
</protein>
<dbReference type="EnsemblMetazoa" id="tetur32g01630.1">
    <property type="protein sequence ID" value="tetur32g01630.1"/>
    <property type="gene ID" value="tetur32g01630"/>
</dbReference>